<organism evidence="1 2">
    <name type="scientific">Lishizhenia tianjinensis</name>
    <dbReference type="NCBI Taxonomy" id="477690"/>
    <lineage>
        <taxon>Bacteria</taxon>
        <taxon>Pseudomonadati</taxon>
        <taxon>Bacteroidota</taxon>
        <taxon>Flavobacteriia</taxon>
        <taxon>Flavobacteriales</taxon>
        <taxon>Crocinitomicaceae</taxon>
        <taxon>Lishizhenia</taxon>
    </lineage>
</organism>
<protein>
    <submittedName>
        <fullName evidence="1">Uncharacterized protein</fullName>
    </submittedName>
</protein>
<dbReference type="EMBL" id="FPAS01000001">
    <property type="protein sequence ID" value="SFT47882.1"/>
    <property type="molecule type" value="Genomic_DNA"/>
</dbReference>
<dbReference type="Proteomes" id="UP000236454">
    <property type="component" value="Unassembled WGS sequence"/>
</dbReference>
<sequence>MNSTKGRISISDKSLSIKNTFGTDVINRERIFEIRYRTNLFWKVTRFFTLSPVYFINALKGKYHVELIYRETEYGSKKEKSFMFTPAEIQFLRENL</sequence>
<keyword evidence="2" id="KW-1185">Reference proteome</keyword>
<proteinExistence type="predicted"/>
<reference evidence="1 2" key="1">
    <citation type="submission" date="2016-10" db="EMBL/GenBank/DDBJ databases">
        <authorList>
            <person name="de Groot N.N."/>
        </authorList>
    </citation>
    <scope>NUCLEOTIDE SEQUENCE [LARGE SCALE GENOMIC DNA]</scope>
    <source>
        <strain evidence="1 2">CGMCC 1.7005</strain>
    </source>
</reference>
<evidence type="ECO:0000313" key="1">
    <source>
        <dbReference type="EMBL" id="SFT47882.1"/>
    </source>
</evidence>
<dbReference type="AlphaFoldDB" id="A0A1I6YBV5"/>
<name>A0A1I6YBV5_9FLAO</name>
<evidence type="ECO:0000313" key="2">
    <source>
        <dbReference type="Proteomes" id="UP000236454"/>
    </source>
</evidence>
<accession>A0A1I6YBV5</accession>
<gene>
    <name evidence="1" type="ORF">SAMN05216474_0787</name>
</gene>